<protein>
    <submittedName>
        <fullName evidence="1">Uncharacterized protein</fullName>
    </submittedName>
</protein>
<accession>A0ACC3SQ73</accession>
<reference evidence="1" key="1">
    <citation type="submission" date="2024-02" db="EMBL/GenBank/DDBJ databases">
        <title>Metagenome Assembled Genome of Zalaria obscura JY119.</title>
        <authorList>
            <person name="Vighnesh L."/>
            <person name="Jagadeeshwari U."/>
            <person name="Venkata Ramana C."/>
            <person name="Sasikala C."/>
        </authorList>
    </citation>
    <scope>NUCLEOTIDE SEQUENCE</scope>
    <source>
        <strain evidence="1">JY119</strain>
    </source>
</reference>
<proteinExistence type="predicted"/>
<organism evidence="1 2">
    <name type="scientific">Zalaria obscura</name>
    <dbReference type="NCBI Taxonomy" id="2024903"/>
    <lineage>
        <taxon>Eukaryota</taxon>
        <taxon>Fungi</taxon>
        <taxon>Dikarya</taxon>
        <taxon>Ascomycota</taxon>
        <taxon>Pezizomycotina</taxon>
        <taxon>Dothideomycetes</taxon>
        <taxon>Dothideomycetidae</taxon>
        <taxon>Dothideales</taxon>
        <taxon>Zalariaceae</taxon>
        <taxon>Zalaria</taxon>
    </lineage>
</organism>
<dbReference type="Proteomes" id="UP001320706">
    <property type="component" value="Unassembled WGS sequence"/>
</dbReference>
<gene>
    <name evidence="1" type="ORF">M8818_000325</name>
</gene>
<sequence length="595" mass="66291">MSQSVPIELSDSEDEDLKRAIAMSLAEEPAALVANQPSNTRPRMPGPSTLPTPPSSQGTGIPGLDRRAMEQERLARLATRIPKRERSVSPPALSRPTKVSRIGSFARSLHNFATPIASPQQNEADGAQDTDTRPYPIPKSFQQDLQYPHGVVRKTWAFGHERVNDVKIEEVLEPATLRTAVLSAFQWDDEWVISKVNLKQTKLIFVMQEKDHTQRAELLNATESKSLRVCLPPMPPMVNCMHSKLMLLFHPHKLRIAIPSANLVPYDWGETGTMENSVFMIDLPRKDETACAELPSFAKELLFFLEKSNLHEDARNGLLNFDFSATKDYAFVHSVGGSHYGQDLQRTGLVGLSKAVRDLGLQTEDLQLDFAASSIGSLNDEYLRAVHSAARGVDPVASGSAPAKSSRHPAAATDTSIRDKFRIYFPTHATVTSSTGGHAGTICLQRRWFESDKFPKVCFRDYQSTRKGLLSHNKILYARGKSVAWAYVGSANMSESAWGKLVWDRSRKEWKLNCKNWECGVLIPVGSTRDHQRKTTDDETASEDEASDSEDGVQQTHVEPGGSIPMSVFKDKIGVPFQYPGQLYDGKEPWYFTEH</sequence>
<comment type="caution">
    <text evidence="1">The sequence shown here is derived from an EMBL/GenBank/DDBJ whole genome shotgun (WGS) entry which is preliminary data.</text>
</comment>
<keyword evidence="2" id="KW-1185">Reference proteome</keyword>
<evidence type="ECO:0000313" key="1">
    <source>
        <dbReference type="EMBL" id="KAK8219910.1"/>
    </source>
</evidence>
<evidence type="ECO:0000313" key="2">
    <source>
        <dbReference type="Proteomes" id="UP001320706"/>
    </source>
</evidence>
<dbReference type="EMBL" id="JAMKPW020000002">
    <property type="protein sequence ID" value="KAK8219910.1"/>
    <property type="molecule type" value="Genomic_DNA"/>
</dbReference>
<name>A0ACC3SQ73_9PEZI</name>